<evidence type="ECO:0000256" key="3">
    <source>
        <dbReference type="ARBA" id="ARBA00029509"/>
    </source>
</evidence>
<feature type="compositionally biased region" description="Basic and acidic residues" evidence="4">
    <location>
        <begin position="40"/>
        <end position="62"/>
    </location>
</feature>
<name>A0A5N5FU11_9ROSA</name>
<sequence length="435" mass="48805">MRKAFSEVVSGIFAADSGFPSILQREKSSPGLDKSNQKTRARDHSVERTSDKGTRKSEDVLSVRESFSGTNSTNVDPYLQIGSNVVSVDLNKMSPSLKHVIVYVGFEHECPHGHRVLLNPEHLNELGTSYQVPKESQENSDHSLPDNSKLSRNGFRGKVHRDSNRMAATAANKERHVTPPFPVILATCPVIQFEASCLPPSIPEREQKLQFNLGSQVVLPAESFVTLRLPFMDNIIGHVQEKLCWSRWSSHIVRTVYLRICPRKKLYILGFGFIHAEFAKAALVGSTKVRNGLILEPLGGWCLSEAFQSCGNVIIVWLKESNFEVEAWKCNGEKSYPEETSVGSNDFQCHRLIFDVVACELCYFNRFRIWIEVFSNALAFEGHKSGQYRQGLPFGDCEDVRGVRVLLCCTVCLHACTVVRFLAEQHCIGSKLDVE</sequence>
<comment type="caution">
    <text evidence="5">The sequence shown here is derived from an EMBL/GenBank/DDBJ whole genome shotgun (WGS) entry which is preliminary data.</text>
</comment>
<dbReference type="PANTHER" id="PTHR13091">
    <property type="entry name" value="AMPLIFIED IN BREAST CANCER 2-RELATED"/>
    <property type="match status" value="1"/>
</dbReference>
<feature type="region of interest" description="Disordered" evidence="4">
    <location>
        <begin position="24"/>
        <end position="62"/>
    </location>
</feature>
<reference evidence="6" key="2">
    <citation type="submission" date="2019-10" db="EMBL/GenBank/DDBJ databases">
        <title>A de novo genome assembly of a pear dwarfing rootstock.</title>
        <authorList>
            <person name="Wang F."/>
            <person name="Wang J."/>
            <person name="Li S."/>
            <person name="Zhang Y."/>
            <person name="Fang M."/>
            <person name="Ma L."/>
            <person name="Zhao Y."/>
            <person name="Jiang S."/>
        </authorList>
    </citation>
    <scope>NUCLEOTIDE SEQUENCE [LARGE SCALE GENOMIC DNA]</scope>
</reference>
<evidence type="ECO:0000256" key="4">
    <source>
        <dbReference type="SAM" id="MobiDB-lite"/>
    </source>
</evidence>
<feature type="compositionally biased region" description="Basic and acidic residues" evidence="4">
    <location>
        <begin position="135"/>
        <end position="144"/>
    </location>
</feature>
<evidence type="ECO:0000256" key="1">
    <source>
        <dbReference type="ARBA" id="ARBA00006443"/>
    </source>
</evidence>
<dbReference type="AlphaFoldDB" id="A0A5N5FU11"/>
<accession>A0A5N5FU11</accession>
<dbReference type="InterPro" id="IPR019354">
    <property type="entry name" value="SMG8-like"/>
</dbReference>
<reference evidence="5 6" key="3">
    <citation type="submission" date="2019-11" db="EMBL/GenBank/DDBJ databases">
        <title>A de novo genome assembly of a pear dwarfing rootstock.</title>
        <authorList>
            <person name="Wang F."/>
            <person name="Wang J."/>
            <person name="Li S."/>
            <person name="Zhang Y."/>
            <person name="Fang M."/>
            <person name="Ma L."/>
            <person name="Zhao Y."/>
            <person name="Jiang S."/>
        </authorList>
    </citation>
    <scope>NUCLEOTIDE SEQUENCE [LARGE SCALE GENOMIC DNA]</scope>
    <source>
        <strain evidence="5">S2</strain>
        <tissue evidence="5">Leaf</tissue>
    </source>
</reference>
<evidence type="ECO:0000313" key="5">
    <source>
        <dbReference type="EMBL" id="KAB2606638.1"/>
    </source>
</evidence>
<gene>
    <name evidence="5" type="ORF">D8674_006355</name>
</gene>
<dbReference type="EMBL" id="SMOL01000559">
    <property type="protein sequence ID" value="KAB2606638.1"/>
    <property type="molecule type" value="Genomic_DNA"/>
</dbReference>
<evidence type="ECO:0000256" key="2">
    <source>
        <dbReference type="ARBA" id="ARBA00023161"/>
    </source>
</evidence>
<dbReference type="OrthoDB" id="63589at2759"/>
<dbReference type="GO" id="GO:0000184">
    <property type="term" value="P:nuclear-transcribed mRNA catabolic process, nonsense-mediated decay"/>
    <property type="evidence" value="ECO:0007669"/>
    <property type="project" value="UniProtKB-KW"/>
</dbReference>
<evidence type="ECO:0000313" key="6">
    <source>
        <dbReference type="Proteomes" id="UP000327157"/>
    </source>
</evidence>
<keyword evidence="2" id="KW-0866">Nonsense-mediated mRNA decay</keyword>
<organism evidence="5 6">
    <name type="scientific">Pyrus ussuriensis x Pyrus communis</name>
    <dbReference type="NCBI Taxonomy" id="2448454"/>
    <lineage>
        <taxon>Eukaryota</taxon>
        <taxon>Viridiplantae</taxon>
        <taxon>Streptophyta</taxon>
        <taxon>Embryophyta</taxon>
        <taxon>Tracheophyta</taxon>
        <taxon>Spermatophyta</taxon>
        <taxon>Magnoliopsida</taxon>
        <taxon>eudicotyledons</taxon>
        <taxon>Gunneridae</taxon>
        <taxon>Pentapetalae</taxon>
        <taxon>rosids</taxon>
        <taxon>fabids</taxon>
        <taxon>Rosales</taxon>
        <taxon>Rosaceae</taxon>
        <taxon>Amygdaloideae</taxon>
        <taxon>Maleae</taxon>
        <taxon>Pyrus</taxon>
    </lineage>
</organism>
<reference evidence="5 6" key="1">
    <citation type="submission" date="2019-09" db="EMBL/GenBank/DDBJ databases">
        <authorList>
            <person name="Ou C."/>
        </authorList>
    </citation>
    <scope>NUCLEOTIDE SEQUENCE [LARGE SCALE GENOMIC DNA]</scope>
    <source>
        <strain evidence="5">S2</strain>
        <tissue evidence="5">Leaf</tissue>
    </source>
</reference>
<dbReference type="PANTHER" id="PTHR13091:SF0">
    <property type="entry name" value="NONSENSE-MEDIATED MRNA DECAY FACTOR SMG8"/>
    <property type="match status" value="1"/>
</dbReference>
<feature type="region of interest" description="Disordered" evidence="4">
    <location>
        <begin position="132"/>
        <end position="162"/>
    </location>
</feature>
<comment type="similarity">
    <text evidence="1">Belongs to the SMG8 family.</text>
</comment>
<proteinExistence type="inferred from homology"/>
<keyword evidence="6" id="KW-1185">Reference proteome</keyword>
<protein>
    <recommendedName>
        <fullName evidence="3">Nonsense-mediated mRNA decay factor SMG8</fullName>
    </recommendedName>
</protein>
<dbReference type="Proteomes" id="UP000327157">
    <property type="component" value="Chromosome 11"/>
</dbReference>